<protein>
    <submittedName>
        <fullName evidence="2">Uncharacterized protein</fullName>
    </submittedName>
</protein>
<sequence>MACSCGLTAVGCRKHLTVAFFFASITVRWLPANSGIPALCYPLRSHGRATSALSCNPESYRPAPGAPRRPDAGHRARPCVSSRRYGPACASHRWRPRWPAPGCRADCVAS</sequence>
<keyword evidence="3" id="KW-1185">Reference proteome</keyword>
<dbReference type="Proteomes" id="UP000008090">
    <property type="component" value="Segment"/>
</dbReference>
<organism evidence="2 3">
    <name type="scientific">Vibrio phage VP882</name>
    <dbReference type="NCBI Taxonomy" id="2913982"/>
    <lineage>
        <taxon>Viruses</taxon>
        <taxon>Duplodnaviria</taxon>
        <taxon>Heunggongvirae</taxon>
        <taxon>Uroviricota</taxon>
        <taxon>Caudoviricetes</taxon>
        <taxon>Hapunavirus</taxon>
        <taxon>Hapunavirus VP882</taxon>
    </lineage>
</organism>
<dbReference type="EMBL" id="EF057797">
    <property type="protein sequence ID" value="ABM73400.1"/>
    <property type="molecule type" value="Genomic_DNA"/>
</dbReference>
<name>A2I2Y6_9CAUD</name>
<accession>A2I2Y6</accession>
<evidence type="ECO:0000313" key="3">
    <source>
        <dbReference type="Proteomes" id="UP000008090"/>
    </source>
</evidence>
<proteinExistence type="predicted"/>
<dbReference type="RefSeq" id="YP_001039847.1">
    <property type="nucleotide sequence ID" value="NC_009016.1"/>
</dbReference>
<evidence type="ECO:0000256" key="1">
    <source>
        <dbReference type="SAM" id="MobiDB-lite"/>
    </source>
</evidence>
<dbReference type="GeneID" id="5076245"/>
<reference evidence="2 3" key="1">
    <citation type="journal article" date="2009" name="Appl. Environ. Microbiol.">
        <title>Characterization of a new plasmid-like prophage in a pandemic Vibrio parahaemolyticus O3:K6 strain.</title>
        <authorList>
            <person name="Lan S.F."/>
            <person name="Huang C.H."/>
            <person name="Chang C.H."/>
            <person name="Liao W.C."/>
            <person name="Lin I.H."/>
            <person name="Jian W.N."/>
            <person name="Wu Y.G."/>
            <person name="Chen S.Y."/>
            <person name="Wong H.C."/>
        </authorList>
    </citation>
    <scope>NUCLEOTIDE SEQUENCE [LARGE SCALE GENOMIC DNA]</scope>
</reference>
<dbReference type="KEGG" id="vg:5076245"/>
<feature type="region of interest" description="Disordered" evidence="1">
    <location>
        <begin position="59"/>
        <end position="86"/>
    </location>
</feature>
<evidence type="ECO:0000313" key="2">
    <source>
        <dbReference type="EMBL" id="ABM73400.1"/>
    </source>
</evidence>